<dbReference type="EMBL" id="FPBV01000033">
    <property type="protein sequence ID" value="SFV07025.1"/>
    <property type="molecule type" value="Genomic_DNA"/>
</dbReference>
<dbReference type="PANTHER" id="PTHR30486">
    <property type="entry name" value="TWITCHING MOTILITY PROTEIN PILT"/>
    <property type="match status" value="1"/>
</dbReference>
<dbReference type="AlphaFoldDB" id="A0A1I7LBF2"/>
<dbReference type="Gene3D" id="3.40.50.300">
    <property type="entry name" value="P-loop containing nucleotide triphosphate hydrolases"/>
    <property type="match status" value="1"/>
</dbReference>
<dbReference type="STRING" id="392015.SAMN05421543_13310"/>
<protein>
    <submittedName>
        <fullName evidence="3">Pilus assembly protein, ATPase of CpaF family</fullName>
    </submittedName>
</protein>
<dbReference type="Gene3D" id="3.30.450.380">
    <property type="match status" value="1"/>
</dbReference>
<dbReference type="InterPro" id="IPR027417">
    <property type="entry name" value="P-loop_NTPase"/>
</dbReference>
<dbReference type="SUPFAM" id="SSF52540">
    <property type="entry name" value="P-loop containing nucleoside triphosphate hydrolases"/>
    <property type="match status" value="1"/>
</dbReference>
<dbReference type="InterPro" id="IPR001482">
    <property type="entry name" value="T2SS/T4SS_dom"/>
</dbReference>
<dbReference type="OrthoDB" id="9810761at2"/>
<evidence type="ECO:0000313" key="4">
    <source>
        <dbReference type="Proteomes" id="UP000183508"/>
    </source>
</evidence>
<dbReference type="Proteomes" id="UP000183508">
    <property type="component" value="Unassembled WGS sequence"/>
</dbReference>
<feature type="domain" description="Bacterial type II secretion system protein E" evidence="2">
    <location>
        <begin position="157"/>
        <end position="413"/>
    </location>
</feature>
<proteinExistence type="inferred from homology"/>
<evidence type="ECO:0000256" key="1">
    <source>
        <dbReference type="ARBA" id="ARBA00006611"/>
    </source>
</evidence>
<comment type="similarity">
    <text evidence="1">Belongs to the GSP E family.</text>
</comment>
<dbReference type="Pfam" id="PF00437">
    <property type="entry name" value="T2SSE"/>
    <property type="match status" value="1"/>
</dbReference>
<dbReference type="GO" id="GO:0016887">
    <property type="term" value="F:ATP hydrolysis activity"/>
    <property type="evidence" value="ECO:0007669"/>
    <property type="project" value="InterPro"/>
</dbReference>
<accession>A0A1I7LBF2</accession>
<dbReference type="RefSeq" id="WP_074956471.1">
    <property type="nucleotide sequence ID" value="NZ_FPBV01000033.1"/>
</dbReference>
<evidence type="ECO:0000259" key="2">
    <source>
        <dbReference type="Pfam" id="PF00437"/>
    </source>
</evidence>
<keyword evidence="4" id="KW-1185">Reference proteome</keyword>
<organism evidence="3 4">
    <name type="scientific">Alicyclobacillus macrosporangiidus</name>
    <dbReference type="NCBI Taxonomy" id="392015"/>
    <lineage>
        <taxon>Bacteria</taxon>
        <taxon>Bacillati</taxon>
        <taxon>Bacillota</taxon>
        <taxon>Bacilli</taxon>
        <taxon>Bacillales</taxon>
        <taxon>Alicyclobacillaceae</taxon>
        <taxon>Alicyclobacillus</taxon>
    </lineage>
</organism>
<reference evidence="4" key="1">
    <citation type="submission" date="2016-10" db="EMBL/GenBank/DDBJ databases">
        <authorList>
            <person name="Varghese N."/>
        </authorList>
    </citation>
    <scope>NUCLEOTIDE SEQUENCE [LARGE SCALE GENOMIC DNA]</scope>
    <source>
        <strain evidence="4">DSM 17980</strain>
    </source>
</reference>
<dbReference type="InterPro" id="IPR050921">
    <property type="entry name" value="T4SS_GSP_E_ATPase"/>
</dbReference>
<sequence>MNNSAWMRYQEPDLLAELRRNNPVELDKRIEQVRTIREHYQSGKNSPEDTASLLERQKEILLEYAYRDLDYLRGNPSEDEMRARLSKAIQQGEVERLPVKARDAIEEVIIQMYHHGILQPLMAKENKDVSDIWVFGTYGVLYQERGENKWLLDARGSRVHFKTADDLRRYVERKLGADFQLDLSAPSVNAIFPDGSRIFYRDKACGFSTWINGEYVLFINQPILVIRRFGHPFTLDELLQTGMFTPRMRDYLALIPQVRDSFLVGGPTGTGKSTLQNAMLAFIPQDELTWVLEDTPDAKVLGGFYGRMWTQEANGEGKGEITIARNLFDLKRMNPQNAIVGEMRDGQAAMRATDVALMTSGLFSSTIHATSPEKMIQVYVNMLMSSGENPKYERALDLFAASFQQLISVELVKTKLPDGAVKAQRLVTTIGEVKDADTGRVRWRPVFERNYRTRKVLFHGLSDRMVDRAYKYGIEIPESLLKPGEEDF</sequence>
<evidence type="ECO:0000313" key="3">
    <source>
        <dbReference type="EMBL" id="SFV07025.1"/>
    </source>
</evidence>
<dbReference type="PANTHER" id="PTHR30486:SF6">
    <property type="entry name" value="TYPE IV PILUS RETRACTATION ATPASE PILT"/>
    <property type="match status" value="1"/>
</dbReference>
<gene>
    <name evidence="3" type="ORF">SAMN05421543_13310</name>
</gene>
<name>A0A1I7LBF2_9BACL</name>